<dbReference type="STRING" id="3476.A0A2P5DMP6"/>
<name>A0A2P5DMP6_PARAD</name>
<dbReference type="GO" id="GO:0008356">
    <property type="term" value="P:asymmetric cell division"/>
    <property type="evidence" value="ECO:0007669"/>
    <property type="project" value="InterPro"/>
</dbReference>
<dbReference type="EMBL" id="JXTB01000028">
    <property type="protein sequence ID" value="PON74558.1"/>
    <property type="molecule type" value="Genomic_DNA"/>
</dbReference>
<evidence type="ECO:0000313" key="3">
    <source>
        <dbReference type="Proteomes" id="UP000237105"/>
    </source>
</evidence>
<keyword evidence="1" id="KW-0175">Coiled coil</keyword>
<reference evidence="3" key="1">
    <citation type="submission" date="2016-06" db="EMBL/GenBank/DDBJ databases">
        <title>Parallel loss of symbiosis genes in relatives of nitrogen-fixing non-legume Parasponia.</title>
        <authorList>
            <person name="Van Velzen R."/>
            <person name="Holmer R."/>
            <person name="Bu F."/>
            <person name="Rutten L."/>
            <person name="Van Zeijl A."/>
            <person name="Liu W."/>
            <person name="Santuari L."/>
            <person name="Cao Q."/>
            <person name="Sharma T."/>
            <person name="Shen D."/>
            <person name="Roswanjaya Y."/>
            <person name="Wardhani T."/>
            <person name="Kalhor M.S."/>
            <person name="Jansen J."/>
            <person name="Van den Hoogen J."/>
            <person name="Gungor B."/>
            <person name="Hartog M."/>
            <person name="Hontelez J."/>
            <person name="Verver J."/>
            <person name="Yang W.-C."/>
            <person name="Schijlen E."/>
            <person name="Repin R."/>
            <person name="Schilthuizen M."/>
            <person name="Schranz E."/>
            <person name="Heidstra R."/>
            <person name="Miyata K."/>
            <person name="Fedorova E."/>
            <person name="Kohlen W."/>
            <person name="Bisseling T."/>
            <person name="Smit S."/>
            <person name="Geurts R."/>
        </authorList>
    </citation>
    <scope>NUCLEOTIDE SEQUENCE [LARGE SCALE GENOMIC DNA]</scope>
    <source>
        <strain evidence="3">cv. WU1-14</strain>
    </source>
</reference>
<dbReference type="PANTHER" id="PTHR33476">
    <property type="entry name" value="EMB|CAB62613.1"/>
    <property type="match status" value="1"/>
</dbReference>
<protein>
    <submittedName>
        <fullName evidence="2">Myosin heavy chain-related protein</fullName>
    </submittedName>
</protein>
<sequence length="397" mass="45173">MKKMEIDNNNGFSKTLNPTPLCKSQIRPLRVADILGEEEDEDEEEEYGGCKALQNFDMNGIGSRRRDCSSARPCSSPRRIIARFLAALWPARERKLLVGTQKREEEVGELGGGSVHTTCSMNVPSGCDSHIPGLESQDSGRCRRESRAASFNLGIACGLLYLIGASKNEITKMVEVRKQVEILLQNIRDELQKNDSPFKPSQPSDYLAYSINNFRESSNSHTQHSPQTNFMGTTSYVIPESETILQCNGSTECTMHEVEQECRLAEMDELEAELEAELELLQLHLDTKNPIELPQQQRLTVKAVVEVIDPQEVCTEELHTGVRPIELERKLHELLELRQQERIKELEDALECAKQKLGEKEAEVSWWKDTARLISQHIPERSRTVFQHYPETFHSLR</sequence>
<evidence type="ECO:0000256" key="1">
    <source>
        <dbReference type="SAM" id="Coils"/>
    </source>
</evidence>
<keyword evidence="3" id="KW-1185">Reference proteome</keyword>
<dbReference type="PANTHER" id="PTHR33476:SF22">
    <property type="entry name" value="PROTEIN POLAR LOCALIZATION DURING ASYMMETRIC DIVISION AND REDISTRIBUTION"/>
    <property type="match status" value="1"/>
</dbReference>
<proteinExistence type="predicted"/>
<organism evidence="2 3">
    <name type="scientific">Parasponia andersonii</name>
    <name type="common">Sponia andersonii</name>
    <dbReference type="NCBI Taxonomy" id="3476"/>
    <lineage>
        <taxon>Eukaryota</taxon>
        <taxon>Viridiplantae</taxon>
        <taxon>Streptophyta</taxon>
        <taxon>Embryophyta</taxon>
        <taxon>Tracheophyta</taxon>
        <taxon>Spermatophyta</taxon>
        <taxon>Magnoliopsida</taxon>
        <taxon>eudicotyledons</taxon>
        <taxon>Gunneridae</taxon>
        <taxon>Pentapetalae</taxon>
        <taxon>rosids</taxon>
        <taxon>fabids</taxon>
        <taxon>Rosales</taxon>
        <taxon>Cannabaceae</taxon>
        <taxon>Parasponia</taxon>
    </lineage>
</organism>
<dbReference type="InterPro" id="IPR040348">
    <property type="entry name" value="POLAR-like"/>
</dbReference>
<gene>
    <name evidence="2" type="primary">PanMYOSIN</name>
    <name evidence="2" type="ORF">PanWU01x14_049650</name>
</gene>
<dbReference type="AlphaFoldDB" id="A0A2P5DMP6"/>
<dbReference type="Proteomes" id="UP000237105">
    <property type="component" value="Unassembled WGS sequence"/>
</dbReference>
<feature type="coiled-coil region" evidence="1">
    <location>
        <begin position="336"/>
        <end position="363"/>
    </location>
</feature>
<dbReference type="OrthoDB" id="1192207at2759"/>
<comment type="caution">
    <text evidence="2">The sequence shown here is derived from an EMBL/GenBank/DDBJ whole genome shotgun (WGS) entry which is preliminary data.</text>
</comment>
<accession>A0A2P5DMP6</accession>
<evidence type="ECO:0000313" key="2">
    <source>
        <dbReference type="EMBL" id="PON74558.1"/>
    </source>
</evidence>